<feature type="region of interest" description="Disordered" evidence="2">
    <location>
        <begin position="318"/>
        <end position="347"/>
    </location>
</feature>
<dbReference type="Gene3D" id="3.30.760.10">
    <property type="entry name" value="RNA Cap, Translation Initiation Factor Eif4e"/>
    <property type="match status" value="1"/>
</dbReference>
<organism evidence="3 4">
    <name type="scientific">Macrophomina phaseolina</name>
    <dbReference type="NCBI Taxonomy" id="35725"/>
    <lineage>
        <taxon>Eukaryota</taxon>
        <taxon>Fungi</taxon>
        <taxon>Dikarya</taxon>
        <taxon>Ascomycota</taxon>
        <taxon>Pezizomycotina</taxon>
        <taxon>Dothideomycetes</taxon>
        <taxon>Dothideomycetes incertae sedis</taxon>
        <taxon>Botryosphaeriales</taxon>
        <taxon>Botryosphaeriaceae</taxon>
        <taxon>Macrophomina</taxon>
    </lineage>
</organism>
<keyword evidence="4" id="KW-1185">Reference proteome</keyword>
<evidence type="ECO:0000256" key="2">
    <source>
        <dbReference type="SAM" id="MobiDB-lite"/>
    </source>
</evidence>
<evidence type="ECO:0000313" key="4">
    <source>
        <dbReference type="Proteomes" id="UP000774617"/>
    </source>
</evidence>
<evidence type="ECO:0000256" key="1">
    <source>
        <dbReference type="ARBA" id="ARBA00010568"/>
    </source>
</evidence>
<dbReference type="EMBL" id="JAGTJR010000001">
    <property type="protein sequence ID" value="KAH7064765.1"/>
    <property type="molecule type" value="Genomic_DNA"/>
</dbReference>
<sequence>MPPTEALVPGEGWISDDSSFYGDDETVNALEERGELFDASEYWSNHSNLVSTVAHKARAAASPPSSLARPNEAGDAIGSVASDELVYPHKGNMLWYQPSETVSEFLKRCPPNTTIREESGIDWFLVHNPRKSAHAQEQPDIHAFMDAGDTLLDDYRMKREQLEKNNPGMTKSVITRNLTNDRTKLRHQIAELARKMKVVTGKWLIFPSWDDVPGLWKQVCLAVLENRLGPVAKVSTKSIVKSEPCGVIVIYTKNLFDVEDVRRVLLAMVNLSIVSSRDDERPIWYKTDAYTYLKLNSGNEFNLPASLYSSKEVLQDEGRAAKRKAEDIHPPQTKPKEKQKPVISMFR</sequence>
<dbReference type="SUPFAM" id="SSF55418">
    <property type="entry name" value="eIF4e-like"/>
    <property type="match status" value="1"/>
</dbReference>
<dbReference type="InterPro" id="IPR015034">
    <property type="entry name" value="Bles03"/>
</dbReference>
<reference evidence="3 4" key="1">
    <citation type="journal article" date="2021" name="Nat. Commun.">
        <title>Genetic determinants of endophytism in the Arabidopsis root mycobiome.</title>
        <authorList>
            <person name="Mesny F."/>
            <person name="Miyauchi S."/>
            <person name="Thiergart T."/>
            <person name="Pickel B."/>
            <person name="Atanasova L."/>
            <person name="Karlsson M."/>
            <person name="Huettel B."/>
            <person name="Barry K.W."/>
            <person name="Haridas S."/>
            <person name="Chen C."/>
            <person name="Bauer D."/>
            <person name="Andreopoulos W."/>
            <person name="Pangilinan J."/>
            <person name="LaButti K."/>
            <person name="Riley R."/>
            <person name="Lipzen A."/>
            <person name="Clum A."/>
            <person name="Drula E."/>
            <person name="Henrissat B."/>
            <person name="Kohler A."/>
            <person name="Grigoriev I.V."/>
            <person name="Martin F.M."/>
            <person name="Hacquard S."/>
        </authorList>
    </citation>
    <scope>NUCLEOTIDE SEQUENCE [LARGE SCALE GENOMIC DNA]</scope>
    <source>
        <strain evidence="3 4">MPI-SDFR-AT-0080</strain>
    </source>
</reference>
<accession>A0ABQ8GX57</accession>
<evidence type="ECO:0000313" key="3">
    <source>
        <dbReference type="EMBL" id="KAH7064765.1"/>
    </source>
</evidence>
<name>A0ABQ8GX57_9PEZI</name>
<comment type="caution">
    <text evidence="3">The sequence shown here is derived from an EMBL/GenBank/DDBJ whole genome shotgun (WGS) entry which is preliminary data.</text>
</comment>
<protein>
    <recommendedName>
        <fullName evidence="5">DUF1917-domain-containing protein</fullName>
    </recommendedName>
</protein>
<evidence type="ECO:0008006" key="5">
    <source>
        <dbReference type="Google" id="ProtNLM"/>
    </source>
</evidence>
<comment type="similarity">
    <text evidence="1">Belongs to the UPF0696 family.</text>
</comment>
<feature type="compositionally biased region" description="Basic and acidic residues" evidence="2">
    <location>
        <begin position="318"/>
        <end position="340"/>
    </location>
</feature>
<dbReference type="InterPro" id="IPR023398">
    <property type="entry name" value="TIF_eIF4e-like"/>
</dbReference>
<dbReference type="Proteomes" id="UP000774617">
    <property type="component" value="Unassembled WGS sequence"/>
</dbReference>
<dbReference type="PANTHER" id="PTHR31977:SF1">
    <property type="entry name" value="UPF0696 PROTEIN C11ORF68"/>
    <property type="match status" value="1"/>
</dbReference>
<gene>
    <name evidence="3" type="ORF">B0J12DRAFT_693188</name>
</gene>
<dbReference type="PANTHER" id="PTHR31977">
    <property type="entry name" value="UPF0696 PROTEIN C11ORF68"/>
    <property type="match status" value="1"/>
</dbReference>
<dbReference type="Pfam" id="PF08939">
    <property type="entry name" value="Bles03"/>
    <property type="match status" value="1"/>
</dbReference>
<proteinExistence type="inferred from homology"/>